<dbReference type="SUPFAM" id="SSF48695">
    <property type="entry name" value="Multiheme cytochromes"/>
    <property type="match status" value="1"/>
</dbReference>
<dbReference type="InterPro" id="IPR023155">
    <property type="entry name" value="Cyt_c-552/4"/>
</dbReference>
<dbReference type="InterPro" id="IPR036280">
    <property type="entry name" value="Multihaem_cyt_sf"/>
</dbReference>
<comment type="caution">
    <text evidence="2">The sequence shown here is derived from an EMBL/GenBank/DDBJ whole genome shotgun (WGS) entry which is preliminary data.</text>
</comment>
<proteinExistence type="predicted"/>
<dbReference type="AlphaFoldDB" id="A0A7C3MCH4"/>
<organism evidence="2">
    <name type="scientific">Archaeoglobus fulgidus</name>
    <dbReference type="NCBI Taxonomy" id="2234"/>
    <lineage>
        <taxon>Archaea</taxon>
        <taxon>Methanobacteriati</taxon>
        <taxon>Methanobacteriota</taxon>
        <taxon>Archaeoglobi</taxon>
        <taxon>Archaeoglobales</taxon>
        <taxon>Archaeoglobaceae</taxon>
        <taxon>Archaeoglobus</taxon>
    </lineage>
</organism>
<name>A0A7C3MCH4_ARCFL</name>
<evidence type="ECO:0000313" key="2">
    <source>
        <dbReference type="EMBL" id="HFW32155.1"/>
    </source>
</evidence>
<feature type="domain" description="Cytochrome c-552/4" evidence="1">
    <location>
        <begin position="93"/>
        <end position="133"/>
    </location>
</feature>
<reference evidence="2" key="1">
    <citation type="journal article" date="2020" name="mSystems">
        <title>Genome- and Community-Level Interaction Insights into Carbon Utilization and Element Cycling Functions of Hydrothermarchaeota in Hydrothermal Sediment.</title>
        <authorList>
            <person name="Zhou Z."/>
            <person name="Liu Y."/>
            <person name="Xu W."/>
            <person name="Pan J."/>
            <person name="Luo Z.H."/>
            <person name="Li M."/>
        </authorList>
    </citation>
    <scope>NUCLEOTIDE SEQUENCE [LARGE SCALE GENOMIC DNA]</scope>
    <source>
        <strain evidence="2">SpSt-87</strain>
    </source>
</reference>
<protein>
    <recommendedName>
        <fullName evidence="1">Cytochrome c-552/4 domain-containing protein</fullName>
    </recommendedName>
</protein>
<accession>A0A7C3MCH4</accession>
<sequence>MRRRTLILGLGFAVLVYLILFFYVFGLSPMVTGSSQAKWVEMELSLEPKFSDTEICKECHYQLYIGMKNHSKVSCEACHGSGVEHTIKRTSDTIVKDRTRDFCLNCHLDVGGRDAVKTVNETHHPGIYCVVCHDPHK</sequence>
<dbReference type="EMBL" id="DTLB01000023">
    <property type="protein sequence ID" value="HFW32155.1"/>
    <property type="molecule type" value="Genomic_DNA"/>
</dbReference>
<dbReference type="Gene3D" id="3.90.10.10">
    <property type="entry name" value="Cytochrome C3"/>
    <property type="match status" value="1"/>
</dbReference>
<dbReference type="Pfam" id="PF13435">
    <property type="entry name" value="Cytochrome_C554"/>
    <property type="match status" value="1"/>
</dbReference>
<evidence type="ECO:0000259" key="1">
    <source>
        <dbReference type="Pfam" id="PF13435"/>
    </source>
</evidence>
<gene>
    <name evidence="2" type="ORF">ENW66_04275</name>
</gene>